<comment type="catalytic activity">
    <reaction evidence="4">
        <text>chorismate = 4-hydroxybenzoate + pyruvate</text>
        <dbReference type="Rhea" id="RHEA:16505"/>
        <dbReference type="ChEBI" id="CHEBI:15361"/>
        <dbReference type="ChEBI" id="CHEBI:17879"/>
        <dbReference type="ChEBI" id="CHEBI:29748"/>
        <dbReference type="EC" id="4.1.3.40"/>
    </reaction>
</comment>
<dbReference type="GO" id="GO:0008813">
    <property type="term" value="F:chorismate lyase activity"/>
    <property type="evidence" value="ECO:0007669"/>
    <property type="project" value="UniProtKB-EC"/>
</dbReference>
<comment type="pathway">
    <text evidence="4">Cofactor biosynthesis; ubiquinone biosynthesis.</text>
</comment>
<evidence type="ECO:0000313" key="6">
    <source>
        <dbReference type="Proteomes" id="UP001529491"/>
    </source>
</evidence>
<dbReference type="Gene3D" id="3.40.1410.10">
    <property type="entry name" value="Chorismate lyase-like"/>
    <property type="match status" value="1"/>
</dbReference>
<name>A0ABZ0JZN1_9GAMM</name>
<keyword evidence="2 4" id="KW-0831">Ubiquinone biosynthesis</keyword>
<reference evidence="5 6" key="1">
    <citation type="submission" date="2023-10" db="EMBL/GenBank/DDBJ databases">
        <title>Complete genome sequence of Shewanella sp. DAU334.</title>
        <authorList>
            <person name="Lee Y.-S."/>
            <person name="Jeong H.-R."/>
            <person name="Hwang E.-J."/>
            <person name="Choi Y.-L."/>
            <person name="Kim G.-D."/>
        </authorList>
    </citation>
    <scope>NUCLEOTIDE SEQUENCE [LARGE SCALE GENOMIC DNA]</scope>
    <source>
        <strain evidence="5 6">DAU334</strain>
    </source>
</reference>
<feature type="binding site" evidence="4">
    <location>
        <position position="77"/>
    </location>
    <ligand>
        <name>substrate</name>
    </ligand>
</feature>
<dbReference type="EC" id="4.1.3.40" evidence="4"/>
<evidence type="ECO:0000256" key="3">
    <source>
        <dbReference type="ARBA" id="ARBA00023239"/>
    </source>
</evidence>
<gene>
    <name evidence="4" type="primary">ubiC</name>
    <name evidence="5" type="ORF">RGE70_00325</name>
</gene>
<comment type="caution">
    <text evidence="4">Lacks conserved residue(s) required for the propagation of feature annotation.</text>
</comment>
<comment type="subcellular location">
    <subcellularLocation>
        <location evidence="4">Cytoplasm</location>
    </subcellularLocation>
</comment>
<accession>A0ABZ0JZN1</accession>
<keyword evidence="1 4" id="KW-0963">Cytoplasm</keyword>
<sequence length="194" mass="22075">MTVTRLSFPYGESINWVSPDKITYLPAPPFKDWLLSSSSLTQKLKAQCQQFEVRVLGEDTLSPLTDEYPDHRQVWIREVLLVLDGVPWIFARTLIPGRLLAMKQQDFLGLGKRPLGELLYSKDDFTPGKIEVAHFTACSKIAKLAASLNQDVKSSLWGRRRYFSHAKEQLIVSEIFLPAAQQAIEKIPLKQLAY</sequence>
<evidence type="ECO:0000256" key="4">
    <source>
        <dbReference type="HAMAP-Rule" id="MF_01632"/>
    </source>
</evidence>
<dbReference type="HAMAP" id="MF_01632">
    <property type="entry name" value="UbiC"/>
    <property type="match status" value="1"/>
</dbReference>
<dbReference type="EMBL" id="CP136522">
    <property type="protein sequence ID" value="WOT05307.1"/>
    <property type="molecule type" value="Genomic_DNA"/>
</dbReference>
<keyword evidence="4" id="KW-0670">Pyruvate</keyword>
<keyword evidence="3 4" id="KW-0456">Lyase</keyword>
<dbReference type="SUPFAM" id="SSF64288">
    <property type="entry name" value="Chorismate lyase-like"/>
    <property type="match status" value="1"/>
</dbReference>
<comment type="function">
    <text evidence="4">Removes the pyruvyl group from chorismate, with concomitant aromatization of the ring, to provide 4-hydroxybenzoate (4HB) for the ubiquinone pathway.</text>
</comment>
<dbReference type="Proteomes" id="UP001529491">
    <property type="component" value="Chromosome"/>
</dbReference>
<dbReference type="RefSeq" id="WP_310469570.1">
    <property type="nucleotide sequence ID" value="NZ_CP136522.1"/>
</dbReference>
<protein>
    <recommendedName>
        <fullName evidence="4">Probable chorismate pyruvate-lyase</fullName>
        <shortName evidence="4">CL</shortName>
        <shortName evidence="4">CPL</shortName>
        <ecNumber evidence="4">4.1.3.40</ecNumber>
    </recommendedName>
</protein>
<keyword evidence="6" id="KW-1185">Reference proteome</keyword>
<dbReference type="PANTHER" id="PTHR38683">
    <property type="entry name" value="CHORISMATE PYRUVATE-LYASE"/>
    <property type="match status" value="1"/>
</dbReference>
<dbReference type="PANTHER" id="PTHR38683:SF1">
    <property type="entry name" value="CHORISMATE PYRUVATE-LYASE"/>
    <property type="match status" value="1"/>
</dbReference>
<dbReference type="Pfam" id="PF04345">
    <property type="entry name" value="Chor_lyase"/>
    <property type="match status" value="1"/>
</dbReference>
<proteinExistence type="inferred from homology"/>
<organism evidence="5 6">
    <name type="scientific">Shewanella youngdeokensis</name>
    <dbReference type="NCBI Taxonomy" id="2999068"/>
    <lineage>
        <taxon>Bacteria</taxon>
        <taxon>Pseudomonadati</taxon>
        <taxon>Pseudomonadota</taxon>
        <taxon>Gammaproteobacteria</taxon>
        <taxon>Alteromonadales</taxon>
        <taxon>Shewanellaceae</taxon>
        <taxon>Shewanella</taxon>
    </lineage>
</organism>
<evidence type="ECO:0000256" key="1">
    <source>
        <dbReference type="ARBA" id="ARBA00022490"/>
    </source>
</evidence>
<dbReference type="InterPro" id="IPR028978">
    <property type="entry name" value="Chorismate_lyase_/UTRA_dom_sf"/>
</dbReference>
<feature type="binding site" evidence="4">
    <location>
        <position position="174"/>
    </location>
    <ligand>
        <name>substrate</name>
    </ligand>
</feature>
<dbReference type="InterPro" id="IPR007440">
    <property type="entry name" value="Chorismate--pyruvate_lyase"/>
</dbReference>
<feature type="binding site" evidence="4">
    <location>
        <position position="115"/>
    </location>
    <ligand>
        <name>substrate</name>
    </ligand>
</feature>
<evidence type="ECO:0000313" key="5">
    <source>
        <dbReference type="EMBL" id="WOT05307.1"/>
    </source>
</evidence>
<evidence type="ECO:0000256" key="2">
    <source>
        <dbReference type="ARBA" id="ARBA00022688"/>
    </source>
</evidence>
<comment type="similarity">
    <text evidence="4">Belongs to the UbiC family.</text>
</comment>